<sequence length="364" mass="38115">MRSLRLDLAVLLTAATFGYVAPATAVPAATIGVVAPKTGPYALLGTQAFEGARAAAESTGDRLVEIEETCNEPGGAAAAKALVDAKVSIAIGFLCVETLTSAMPILAGSKIPAITISVRSRILMEDALRNGWPLFRMAPSESAEADKIAEAIVSRWKAEPIAFIDDGTIYGRELVSAVRQKLEPLGITPVFTDTLRPGQEQQIALVRRLQKAGATHVLVGADRNDVAILARDAASENMPLTVLGGDAMKAANRPVALRDGVLAVTQPPYQTLPVAGQAAASLKSRGIEPEGGVLPAYAATELASQAASSAGTDPAKLLSALKAQRFETVVGQIQFDTGHELADNPYRLLEWRGNEFLAPASVTE</sequence>
<evidence type="ECO:0000256" key="1">
    <source>
        <dbReference type="ARBA" id="ARBA00010062"/>
    </source>
</evidence>
<evidence type="ECO:0000256" key="2">
    <source>
        <dbReference type="ARBA" id="ARBA00022729"/>
    </source>
</evidence>
<reference evidence="5 6" key="1">
    <citation type="submission" date="2019-06" db="EMBL/GenBank/DDBJ databases">
        <title>The draft genome of Rhizobium smilacinae PTYR-5.</title>
        <authorList>
            <person name="Liu L."/>
            <person name="Li L."/>
            <person name="Zhang X."/>
        </authorList>
    </citation>
    <scope>NUCLEOTIDE SEQUENCE [LARGE SCALE GENOMIC DNA]</scope>
    <source>
        <strain evidence="5 6">PTYR-5</strain>
    </source>
</reference>
<evidence type="ECO:0000259" key="4">
    <source>
        <dbReference type="Pfam" id="PF13458"/>
    </source>
</evidence>
<comment type="caution">
    <text evidence="5">The sequence shown here is derived from an EMBL/GenBank/DDBJ whole genome shotgun (WGS) entry which is preliminary data.</text>
</comment>
<accession>A0A5C4XEY1</accession>
<dbReference type="EMBL" id="VDMN01000004">
    <property type="protein sequence ID" value="TNM62026.1"/>
    <property type="molecule type" value="Genomic_DNA"/>
</dbReference>
<comment type="similarity">
    <text evidence="1">Belongs to the leucine-binding protein family.</text>
</comment>
<dbReference type="InterPro" id="IPR028082">
    <property type="entry name" value="Peripla_BP_I"/>
</dbReference>
<dbReference type="CDD" id="cd06342">
    <property type="entry name" value="PBP1_ABC_LIVBP-like"/>
    <property type="match status" value="1"/>
</dbReference>
<name>A0A5C4XEY1_9HYPH</name>
<dbReference type="PANTHER" id="PTHR47151:SF2">
    <property type="entry name" value="AMINO ACID BINDING PROTEIN"/>
    <property type="match status" value="1"/>
</dbReference>
<dbReference type="InterPro" id="IPR028081">
    <property type="entry name" value="Leu-bd"/>
</dbReference>
<gene>
    <name evidence="5" type="ORF">FHP24_18150</name>
</gene>
<dbReference type="Proteomes" id="UP000311605">
    <property type="component" value="Unassembled WGS sequence"/>
</dbReference>
<keyword evidence="2 3" id="KW-0732">Signal</keyword>
<keyword evidence="6" id="KW-1185">Reference proteome</keyword>
<feature type="chain" id="PRO_5022826367" evidence="3">
    <location>
        <begin position="26"/>
        <end position="364"/>
    </location>
</feature>
<proteinExistence type="inferred from homology"/>
<dbReference type="AlphaFoldDB" id="A0A5C4XEY1"/>
<dbReference type="SUPFAM" id="SSF53822">
    <property type="entry name" value="Periplasmic binding protein-like I"/>
    <property type="match status" value="1"/>
</dbReference>
<evidence type="ECO:0000256" key="3">
    <source>
        <dbReference type="SAM" id="SignalP"/>
    </source>
</evidence>
<dbReference type="Pfam" id="PF13458">
    <property type="entry name" value="Peripla_BP_6"/>
    <property type="match status" value="1"/>
</dbReference>
<evidence type="ECO:0000313" key="5">
    <source>
        <dbReference type="EMBL" id="TNM62026.1"/>
    </source>
</evidence>
<feature type="domain" description="Leucine-binding protein" evidence="4">
    <location>
        <begin position="30"/>
        <end position="352"/>
    </location>
</feature>
<feature type="signal peptide" evidence="3">
    <location>
        <begin position="1"/>
        <end position="25"/>
    </location>
</feature>
<dbReference type="RefSeq" id="WP_139677655.1">
    <property type="nucleotide sequence ID" value="NZ_VDMN01000004.1"/>
</dbReference>
<protein>
    <submittedName>
        <fullName evidence="5">ABC transporter substrate-binding protein</fullName>
    </submittedName>
</protein>
<dbReference type="OrthoDB" id="8439308at2"/>
<evidence type="ECO:0000313" key="6">
    <source>
        <dbReference type="Proteomes" id="UP000311605"/>
    </source>
</evidence>
<organism evidence="5 6">
    <name type="scientific">Aliirhizobium smilacinae</name>
    <dbReference type="NCBI Taxonomy" id="1395944"/>
    <lineage>
        <taxon>Bacteria</taxon>
        <taxon>Pseudomonadati</taxon>
        <taxon>Pseudomonadota</taxon>
        <taxon>Alphaproteobacteria</taxon>
        <taxon>Hyphomicrobiales</taxon>
        <taxon>Rhizobiaceae</taxon>
        <taxon>Aliirhizobium</taxon>
    </lineage>
</organism>
<dbReference type="PANTHER" id="PTHR47151">
    <property type="entry name" value="LEU/ILE/VAL-BINDING ABC TRANSPORTER SUBUNIT"/>
    <property type="match status" value="1"/>
</dbReference>
<dbReference type="Gene3D" id="3.40.50.2300">
    <property type="match status" value="2"/>
</dbReference>